<gene>
    <name evidence="3" type="ORF">JZY06_04825</name>
</gene>
<evidence type="ECO:0000313" key="4">
    <source>
        <dbReference type="Proteomes" id="UP000664332"/>
    </source>
</evidence>
<evidence type="ECO:0000313" key="3">
    <source>
        <dbReference type="EMBL" id="MBN9643942.1"/>
    </source>
</evidence>
<feature type="compositionally biased region" description="Acidic residues" evidence="2">
    <location>
        <begin position="136"/>
        <end position="146"/>
    </location>
</feature>
<dbReference type="RefSeq" id="WP_207118723.1">
    <property type="nucleotide sequence ID" value="NZ_JAFLEQ010000008.1"/>
</dbReference>
<comment type="caution">
    <text evidence="3">The sequence shown here is derived from an EMBL/GenBank/DDBJ whole genome shotgun (WGS) entry which is preliminary data.</text>
</comment>
<feature type="compositionally biased region" description="Basic and acidic residues" evidence="2">
    <location>
        <begin position="147"/>
        <end position="165"/>
    </location>
</feature>
<keyword evidence="4" id="KW-1185">Reference proteome</keyword>
<protein>
    <submittedName>
        <fullName evidence="3">Asp23/Gls24 family envelope stress response protein</fullName>
    </submittedName>
</protein>
<dbReference type="InterPro" id="IPR005531">
    <property type="entry name" value="Asp23"/>
</dbReference>
<evidence type="ECO:0000256" key="1">
    <source>
        <dbReference type="ARBA" id="ARBA00005721"/>
    </source>
</evidence>
<dbReference type="Proteomes" id="UP000664332">
    <property type="component" value="Unassembled WGS sequence"/>
</dbReference>
<dbReference type="Pfam" id="PF03780">
    <property type="entry name" value="Asp23"/>
    <property type="match status" value="1"/>
</dbReference>
<feature type="region of interest" description="Disordered" evidence="2">
    <location>
        <begin position="135"/>
        <end position="165"/>
    </location>
</feature>
<dbReference type="EMBL" id="JAFLEQ010000008">
    <property type="protein sequence ID" value="MBN9643942.1"/>
    <property type="molecule type" value="Genomic_DNA"/>
</dbReference>
<dbReference type="AlphaFoldDB" id="A0A939IXR9"/>
<evidence type="ECO:0000256" key="2">
    <source>
        <dbReference type="SAM" id="MobiDB-lite"/>
    </source>
</evidence>
<sequence length="165" mass="17737">MSENNTEAKGKDIEQVNSALETDHGRTHIEDVVVSKIAGMAAREVSGVHALGGSGARMAGAIRDAFGSRTNVQQGVSVEVGESQAAVDVAIVAEYGVAIHELAEAIRKNIINAIERMTGLEVTEVNVTVHDVHLELEDDEDDEEEEKEPRSIEAPEKSEQPARVK</sequence>
<comment type="similarity">
    <text evidence="1">Belongs to the asp23 family.</text>
</comment>
<name>A0A939IXR9_9CORY</name>
<proteinExistence type="inferred from homology"/>
<dbReference type="PANTHER" id="PTHR34297:SF3">
    <property type="entry name" value="ALKALINE SHOCK PROTEIN 23"/>
    <property type="match status" value="1"/>
</dbReference>
<organism evidence="3 4">
    <name type="scientific">Corynebacterium mendelii</name>
    <dbReference type="NCBI Taxonomy" id="2765362"/>
    <lineage>
        <taxon>Bacteria</taxon>
        <taxon>Bacillati</taxon>
        <taxon>Actinomycetota</taxon>
        <taxon>Actinomycetes</taxon>
        <taxon>Mycobacteriales</taxon>
        <taxon>Corynebacteriaceae</taxon>
        <taxon>Corynebacterium</taxon>
    </lineage>
</organism>
<accession>A0A939IXR9</accession>
<dbReference type="PANTHER" id="PTHR34297">
    <property type="entry name" value="HYPOTHETICAL CYTOSOLIC PROTEIN-RELATED"/>
    <property type="match status" value="1"/>
</dbReference>
<reference evidence="3" key="1">
    <citation type="submission" date="2021-03" db="EMBL/GenBank/DDBJ databases">
        <authorList>
            <person name="Sun Q."/>
        </authorList>
    </citation>
    <scope>NUCLEOTIDE SEQUENCE</scope>
    <source>
        <strain evidence="3">CCM 8862</strain>
    </source>
</reference>